<reference evidence="12" key="1">
    <citation type="submission" date="2023-02" db="EMBL/GenBank/DDBJ databases">
        <title>Tahibacter soli sp. nov. isolated from soil.</title>
        <authorList>
            <person name="Baek J.H."/>
            <person name="Lee J.K."/>
            <person name="Choi D.G."/>
            <person name="Jeon C.O."/>
        </authorList>
    </citation>
    <scope>NUCLEOTIDE SEQUENCE</scope>
    <source>
        <strain evidence="12">BL</strain>
    </source>
</reference>
<dbReference type="EC" id="2.7.13.3" evidence="3"/>
<dbReference type="InterPro" id="IPR003660">
    <property type="entry name" value="HAMP_dom"/>
</dbReference>
<dbReference type="InterPro" id="IPR011712">
    <property type="entry name" value="Sig_transdc_His_kin_sub3_dim/P"/>
</dbReference>
<evidence type="ECO:0000256" key="3">
    <source>
        <dbReference type="ARBA" id="ARBA00012438"/>
    </source>
</evidence>
<keyword evidence="10" id="KW-1133">Transmembrane helix</keyword>
<dbReference type="Gene3D" id="1.20.5.1930">
    <property type="match status" value="1"/>
</dbReference>
<evidence type="ECO:0000259" key="11">
    <source>
        <dbReference type="PROSITE" id="PS50885"/>
    </source>
</evidence>
<dbReference type="GO" id="GO:0005524">
    <property type="term" value="F:ATP binding"/>
    <property type="evidence" value="ECO:0007669"/>
    <property type="project" value="UniProtKB-KW"/>
</dbReference>
<evidence type="ECO:0000256" key="9">
    <source>
        <dbReference type="ARBA" id="ARBA00023012"/>
    </source>
</evidence>
<feature type="domain" description="HAMP" evidence="11">
    <location>
        <begin position="196"/>
        <end position="248"/>
    </location>
</feature>
<evidence type="ECO:0000256" key="5">
    <source>
        <dbReference type="ARBA" id="ARBA00022679"/>
    </source>
</evidence>
<keyword evidence="9" id="KW-0902">Two-component regulatory system</keyword>
<sequence>MFVKLFLTFLVVSFATLFGVAFVDSLLSSWRFERDVRGLLGGIEQRSADVVAARGDLADPLVCRRLAQALFWRTVEIGTAEISDFDEVLSYFYTGRLHVRIVRDGKALCASSPDAAPLVAGALDAAAASRERDGFARHGDDWTATTRFAIDPAHDALVGVQFWRGWSINTATTYDVIRSISFVGGIGVSFAAVLTWLLVRRVRRATDAADRWAAGDFGARIDDRSHDEFGRLAERFNRMADALAKMLEVEKALVVSNERHRIARDLHDTAKQRCFVLGLKLTELQYEARDSAPLLAAVADARRIADQLQQDLVNVVSGYSLPAVTELGLREALARAVADLLCGSGIAFTLDLPPGEENRLRDAPIVAQELLMITHEAVANARRHSGCRRIHIGCHRHGRTYWTIEDDGTGFDPDRAPLGMGLANLRWRATALPEGDLFIDSGASGTCVVVSFSLPDRGA</sequence>
<keyword evidence="6" id="KW-0547">Nucleotide-binding</keyword>
<dbReference type="Pfam" id="PF00672">
    <property type="entry name" value="HAMP"/>
    <property type="match status" value="1"/>
</dbReference>
<evidence type="ECO:0000256" key="8">
    <source>
        <dbReference type="ARBA" id="ARBA00022840"/>
    </source>
</evidence>
<dbReference type="CDD" id="cd16917">
    <property type="entry name" value="HATPase_UhpB-NarQ-NarX-like"/>
    <property type="match status" value="1"/>
</dbReference>
<dbReference type="PANTHER" id="PTHR24421">
    <property type="entry name" value="NITRATE/NITRITE SENSOR PROTEIN NARX-RELATED"/>
    <property type="match status" value="1"/>
</dbReference>
<evidence type="ECO:0000256" key="10">
    <source>
        <dbReference type="SAM" id="Phobius"/>
    </source>
</evidence>
<keyword evidence="8" id="KW-0067">ATP-binding</keyword>
<evidence type="ECO:0000256" key="2">
    <source>
        <dbReference type="ARBA" id="ARBA00004370"/>
    </source>
</evidence>
<dbReference type="EMBL" id="JAOVZO020000003">
    <property type="protein sequence ID" value="MDC8012231.1"/>
    <property type="molecule type" value="Genomic_DNA"/>
</dbReference>
<evidence type="ECO:0000313" key="13">
    <source>
        <dbReference type="Proteomes" id="UP001139971"/>
    </source>
</evidence>
<dbReference type="Gene3D" id="3.30.565.10">
    <property type="entry name" value="Histidine kinase-like ATPase, C-terminal domain"/>
    <property type="match status" value="1"/>
</dbReference>
<dbReference type="GO" id="GO:0000155">
    <property type="term" value="F:phosphorelay sensor kinase activity"/>
    <property type="evidence" value="ECO:0007669"/>
    <property type="project" value="InterPro"/>
</dbReference>
<dbReference type="Pfam" id="PF02518">
    <property type="entry name" value="HATPase_c"/>
    <property type="match status" value="1"/>
</dbReference>
<dbReference type="GO" id="GO:0016020">
    <property type="term" value="C:membrane"/>
    <property type="evidence" value="ECO:0007669"/>
    <property type="project" value="UniProtKB-SubCell"/>
</dbReference>
<dbReference type="SUPFAM" id="SSF55874">
    <property type="entry name" value="ATPase domain of HSP90 chaperone/DNA topoisomerase II/histidine kinase"/>
    <property type="match status" value="1"/>
</dbReference>
<keyword evidence="10" id="KW-0812">Transmembrane</keyword>
<keyword evidence="4" id="KW-0597">Phosphoprotein</keyword>
<dbReference type="Gene3D" id="6.10.340.10">
    <property type="match status" value="1"/>
</dbReference>
<name>A0A9X3YHC9_9GAMM</name>
<dbReference type="SUPFAM" id="SSF158472">
    <property type="entry name" value="HAMP domain-like"/>
    <property type="match status" value="1"/>
</dbReference>
<keyword evidence="5" id="KW-0808">Transferase</keyword>
<evidence type="ECO:0000256" key="1">
    <source>
        <dbReference type="ARBA" id="ARBA00000085"/>
    </source>
</evidence>
<comment type="subcellular location">
    <subcellularLocation>
        <location evidence="2">Membrane</location>
    </subcellularLocation>
</comment>
<dbReference type="InterPro" id="IPR036890">
    <property type="entry name" value="HATPase_C_sf"/>
</dbReference>
<dbReference type="GO" id="GO:0046983">
    <property type="term" value="F:protein dimerization activity"/>
    <property type="evidence" value="ECO:0007669"/>
    <property type="project" value="InterPro"/>
</dbReference>
<evidence type="ECO:0000313" key="12">
    <source>
        <dbReference type="EMBL" id="MDC8012231.1"/>
    </source>
</evidence>
<keyword evidence="13" id="KW-1185">Reference proteome</keyword>
<dbReference type="RefSeq" id="WP_263543479.1">
    <property type="nucleotide sequence ID" value="NZ_JAOVZO020000003.1"/>
</dbReference>
<protein>
    <recommendedName>
        <fullName evidence="3">histidine kinase</fullName>
        <ecNumber evidence="3">2.7.13.3</ecNumber>
    </recommendedName>
</protein>
<dbReference type="InterPro" id="IPR050482">
    <property type="entry name" value="Sensor_HK_TwoCompSys"/>
</dbReference>
<keyword evidence="7" id="KW-0418">Kinase</keyword>
<gene>
    <name evidence="12" type="ORF">OD750_006685</name>
</gene>
<organism evidence="12 13">
    <name type="scientific">Tahibacter soli</name>
    <dbReference type="NCBI Taxonomy" id="2983605"/>
    <lineage>
        <taxon>Bacteria</taxon>
        <taxon>Pseudomonadati</taxon>
        <taxon>Pseudomonadota</taxon>
        <taxon>Gammaproteobacteria</taxon>
        <taxon>Lysobacterales</taxon>
        <taxon>Rhodanobacteraceae</taxon>
        <taxon>Tahibacter</taxon>
    </lineage>
</organism>
<dbReference type="PROSITE" id="PS50885">
    <property type="entry name" value="HAMP"/>
    <property type="match status" value="1"/>
</dbReference>
<proteinExistence type="predicted"/>
<evidence type="ECO:0000256" key="4">
    <source>
        <dbReference type="ARBA" id="ARBA00022553"/>
    </source>
</evidence>
<evidence type="ECO:0000256" key="7">
    <source>
        <dbReference type="ARBA" id="ARBA00022777"/>
    </source>
</evidence>
<dbReference type="CDD" id="cd06225">
    <property type="entry name" value="HAMP"/>
    <property type="match status" value="1"/>
</dbReference>
<dbReference type="AlphaFoldDB" id="A0A9X3YHC9"/>
<evidence type="ECO:0000256" key="6">
    <source>
        <dbReference type="ARBA" id="ARBA00022741"/>
    </source>
</evidence>
<dbReference type="InterPro" id="IPR003594">
    <property type="entry name" value="HATPase_dom"/>
</dbReference>
<feature type="transmembrane region" description="Helical" evidence="10">
    <location>
        <begin position="180"/>
        <end position="199"/>
    </location>
</feature>
<comment type="catalytic activity">
    <reaction evidence="1">
        <text>ATP + protein L-histidine = ADP + protein N-phospho-L-histidine.</text>
        <dbReference type="EC" id="2.7.13.3"/>
    </reaction>
</comment>
<keyword evidence="10" id="KW-0472">Membrane</keyword>
<dbReference type="PANTHER" id="PTHR24421:SF10">
    <property type="entry name" value="NITRATE_NITRITE SENSOR PROTEIN NARQ"/>
    <property type="match status" value="1"/>
</dbReference>
<dbReference type="Pfam" id="PF07730">
    <property type="entry name" value="HisKA_3"/>
    <property type="match status" value="1"/>
</dbReference>
<dbReference type="SMART" id="SM00304">
    <property type="entry name" value="HAMP"/>
    <property type="match status" value="1"/>
</dbReference>
<dbReference type="Proteomes" id="UP001139971">
    <property type="component" value="Unassembled WGS sequence"/>
</dbReference>
<accession>A0A9X3YHC9</accession>
<comment type="caution">
    <text evidence="12">The sequence shown here is derived from an EMBL/GenBank/DDBJ whole genome shotgun (WGS) entry which is preliminary data.</text>
</comment>